<dbReference type="Proteomes" id="UP000253094">
    <property type="component" value="Unassembled WGS sequence"/>
</dbReference>
<accession>A0A367FNQ1</accession>
<evidence type="ECO:0000313" key="2">
    <source>
        <dbReference type="EMBL" id="RCG31255.1"/>
    </source>
</evidence>
<keyword evidence="3" id="KW-1185">Reference proteome</keyword>
<comment type="caution">
    <text evidence="2">The sequence shown here is derived from an EMBL/GenBank/DDBJ whole genome shotgun (WGS) entry which is preliminary data.</text>
</comment>
<keyword evidence="1" id="KW-1133">Transmembrane helix</keyword>
<proteinExistence type="predicted"/>
<name>A0A367FNQ1_9ACTN</name>
<feature type="transmembrane region" description="Helical" evidence="1">
    <location>
        <begin position="50"/>
        <end position="69"/>
    </location>
</feature>
<reference evidence="2 3" key="1">
    <citation type="submission" date="2018-06" db="EMBL/GenBank/DDBJ databases">
        <title>Sphaerisporangium craniellae sp. nov., isolated from a marine sponge in the South China Sea.</title>
        <authorList>
            <person name="Li L."/>
        </authorList>
    </citation>
    <scope>NUCLEOTIDE SEQUENCE [LARGE SCALE GENOMIC DNA]</scope>
    <source>
        <strain evidence="2 3">CCTCC AA 208026</strain>
    </source>
</reference>
<keyword evidence="1" id="KW-0472">Membrane</keyword>
<sequence length="195" mass="20795">MGILLLTMGTKGAEISQTLSLMVGVVGCLLTFYFRQSETGTITLRPRRRWILSAVPLVILGMAAGWWFFIHKPDINVTDLVAVTGGNGMHDKSEAWVALPTEGDITVANSGRDRLALILRLVNPAKVGNCVGPATLNVAPIVDGKWGIPVTVSSGEEARLSLAGVERRAGARVIVNMTDLACVVDLTVAEAILYN</sequence>
<evidence type="ECO:0000313" key="3">
    <source>
        <dbReference type="Proteomes" id="UP000253094"/>
    </source>
</evidence>
<gene>
    <name evidence="2" type="ORF">DQ384_11020</name>
</gene>
<organism evidence="2 3">
    <name type="scientific">Sphaerisporangium album</name>
    <dbReference type="NCBI Taxonomy" id="509200"/>
    <lineage>
        <taxon>Bacteria</taxon>
        <taxon>Bacillati</taxon>
        <taxon>Actinomycetota</taxon>
        <taxon>Actinomycetes</taxon>
        <taxon>Streptosporangiales</taxon>
        <taxon>Streptosporangiaceae</taxon>
        <taxon>Sphaerisporangium</taxon>
    </lineage>
</organism>
<feature type="transmembrane region" description="Helical" evidence="1">
    <location>
        <begin position="15"/>
        <end position="34"/>
    </location>
</feature>
<dbReference type="EMBL" id="QOIL01000005">
    <property type="protein sequence ID" value="RCG31255.1"/>
    <property type="molecule type" value="Genomic_DNA"/>
</dbReference>
<protein>
    <submittedName>
        <fullName evidence="2">Uncharacterized protein</fullName>
    </submittedName>
</protein>
<dbReference type="AlphaFoldDB" id="A0A367FNQ1"/>
<keyword evidence="1" id="KW-0812">Transmembrane</keyword>
<evidence type="ECO:0000256" key="1">
    <source>
        <dbReference type="SAM" id="Phobius"/>
    </source>
</evidence>